<dbReference type="InterPro" id="IPR015943">
    <property type="entry name" value="WD40/YVTN_repeat-like_dom_sf"/>
</dbReference>
<evidence type="ECO:0000259" key="8">
    <source>
        <dbReference type="Pfam" id="PF24106"/>
    </source>
</evidence>
<keyword evidence="11" id="KW-1185">Reference proteome</keyword>
<dbReference type="InterPro" id="IPR045152">
    <property type="entry name" value="EDC4-like"/>
</dbReference>
<dbReference type="HOGENOM" id="CLU_286851_0_0_1"/>
<dbReference type="Pfam" id="PF24106">
    <property type="entry name" value="Beta-prop_EDC4L"/>
    <property type="match status" value="1"/>
</dbReference>
<dbReference type="InterPro" id="IPR036322">
    <property type="entry name" value="WD40_repeat_dom_sf"/>
</dbReference>
<comment type="similarity">
    <text evidence="2">Belongs to the WD repeat EDC4 family.</text>
</comment>
<evidence type="ECO:0000256" key="6">
    <source>
        <dbReference type="SAM" id="MobiDB-lite"/>
    </source>
</evidence>
<dbReference type="PANTHER" id="PTHR15598:SF5">
    <property type="entry name" value="ENHANCER OF MRNA-DECAPPING PROTEIN 4"/>
    <property type="match status" value="1"/>
</dbReference>
<dbReference type="OMA" id="KHIIFFD"/>
<dbReference type="Gene3D" id="2.130.10.10">
    <property type="entry name" value="YVTN repeat-like/Quinoprotein amine dehydrogenase"/>
    <property type="match status" value="1"/>
</dbReference>
<feature type="compositionally biased region" description="Low complexity" evidence="6">
    <location>
        <begin position="847"/>
        <end position="863"/>
    </location>
</feature>
<dbReference type="Pfam" id="PF22063">
    <property type="entry name" value="Pdc1_Ge1"/>
    <property type="match status" value="1"/>
</dbReference>
<dbReference type="STRING" id="402676.B6K342"/>
<dbReference type="SUPFAM" id="SSF50978">
    <property type="entry name" value="WD40 repeat-like"/>
    <property type="match status" value="1"/>
</dbReference>
<evidence type="ECO:0000256" key="2">
    <source>
        <dbReference type="ARBA" id="ARBA00009639"/>
    </source>
</evidence>
<gene>
    <name evidence="10" type="primary">pdc1</name>
    <name evidence="9" type="ORF">SJAG_03023</name>
</gene>
<accession>B6K342</accession>
<sequence>MSGKDLFNLLNSGLNERLTSQASSQEFNPAATRKALLSALNDGASNHSGSQKSETRGVNSDVSSEGAASTSALHANPSAFLLQQLKGDFSTSSLKLGSEPNSKGYLRLDQVEKGIASLDISQKAESVTSLSASSEPLSSSTVSKYSHLEEGAPVASNSVVYEFPNEPAKRTTITDSNVAGSAFSAEQRFGIARISRKYDAQDSQLIHANSKYIAYALANDPEIRVLEKATAKTILLRHSTRCKFIFVAWGEDPAVTNTLLAVDTEGRVVVWRINFEKKTYDVVFQLGAAVSPLNAIKSRCHWLPGSSNRFAVALAKNIYFFDLQLLLPSQIYLERSNLGSDGLPCYVIDTGISAKEYAFSHDGTVFATVDKDSLVKLYAVPQSLPSSPAERPSPNEVQPIAVISTECSEKPKCIQFISAPGQTFDHYIIVGYDMNRRVQLLNIAQGAVVQEFVFPYQKAEEPISFSSQLAVYANTNFLVIGNGTLNSMFLLQLEEPVVTESEDEATSTEELVRKLVAGQKKPTKTALFTRFLQKTFEPKYRFINMVPAEVIPDASKICLLLAHIRGYDYYTVDKSDLINATAVAIKPEFVSPIAVPGSLITDFTSKSSKDTLSSGTATPKSEPSEKRKEKRARSAEKKKKDQEVAQNVAKQTTAASMEAFRQRLDELDKIKASVDAVSRKMETSLNTQYNDLSKQLLEYKMLNEKNTEAIIEAVSETLTKNTGKILEDVVNDALKSVVFADIQKSVSEAMKKPLKELQETFTARFEALEVGFSEERMKQNTRIEQLTKALEVITKDYENEKKQHQETSSELQSLTTKVDSLNDQYELIKQQISQVAEKQAAVETNEQQQQQQQQQDTSSVNVDDAADASISAAPLGQASNDETSVLKDMLAKGAFENCVAQWCQNPTESGFALMCTCPTDELVNNCSNIALLTFLYHLSTLELNDAEHVRKSLEFMVRAVVQLDVADPQLSNVIVPVLTHTKAVLEKRSSSLDPVSKRRLDILLKTLESKMASLGLGRL</sequence>
<feature type="compositionally biased region" description="Polar residues" evidence="6">
    <location>
        <begin position="606"/>
        <end position="618"/>
    </location>
</feature>
<dbReference type="OrthoDB" id="5375016at2759"/>
<evidence type="ECO:0000313" key="11">
    <source>
        <dbReference type="Proteomes" id="UP000001744"/>
    </source>
</evidence>
<evidence type="ECO:0000256" key="5">
    <source>
        <dbReference type="ARBA" id="ARBA00022737"/>
    </source>
</evidence>
<organism evidence="9 11">
    <name type="scientific">Schizosaccharomyces japonicus (strain yFS275 / FY16936)</name>
    <name type="common">Fission yeast</name>
    <dbReference type="NCBI Taxonomy" id="402676"/>
    <lineage>
        <taxon>Eukaryota</taxon>
        <taxon>Fungi</taxon>
        <taxon>Dikarya</taxon>
        <taxon>Ascomycota</taxon>
        <taxon>Taphrinomycotina</taxon>
        <taxon>Schizosaccharomycetes</taxon>
        <taxon>Schizosaccharomycetales</taxon>
        <taxon>Schizosaccharomycetaceae</taxon>
        <taxon>Schizosaccharomyces</taxon>
    </lineage>
</organism>
<dbReference type="AlphaFoldDB" id="B6K342"/>
<dbReference type="GeneID" id="7048940"/>
<keyword evidence="4" id="KW-0853">WD repeat</keyword>
<feature type="domain" description="EDC4-like protein pdc1 beta-propeller" evidence="8">
    <location>
        <begin position="171"/>
        <end position="537"/>
    </location>
</feature>
<dbReference type="GO" id="GO:0033962">
    <property type="term" value="P:P-body assembly"/>
    <property type="evidence" value="ECO:0007669"/>
    <property type="project" value="EnsemblFungi"/>
</dbReference>
<evidence type="ECO:0000256" key="3">
    <source>
        <dbReference type="ARBA" id="ARBA00022490"/>
    </source>
</evidence>
<evidence type="ECO:0000256" key="1">
    <source>
        <dbReference type="ARBA" id="ARBA00004201"/>
    </source>
</evidence>
<keyword evidence="5" id="KW-0677">Repeat</keyword>
<dbReference type="GO" id="GO:0140693">
    <property type="term" value="F:molecular condensate scaffold activity"/>
    <property type="evidence" value="ECO:0007669"/>
    <property type="project" value="EnsemblFungi"/>
</dbReference>
<dbReference type="GO" id="GO:0031087">
    <property type="term" value="P:deadenylation-independent decapping of nuclear-transcribed mRNA"/>
    <property type="evidence" value="ECO:0000318"/>
    <property type="project" value="GO_Central"/>
</dbReference>
<name>B6K342_SCHJY</name>
<dbReference type="GO" id="GO:0000932">
    <property type="term" value="C:P-body"/>
    <property type="evidence" value="ECO:0000318"/>
    <property type="project" value="GO_Central"/>
</dbReference>
<reference evidence="9 11" key="1">
    <citation type="journal article" date="2011" name="Science">
        <title>Comparative functional genomics of the fission yeasts.</title>
        <authorList>
            <person name="Rhind N."/>
            <person name="Chen Z."/>
            <person name="Yassour M."/>
            <person name="Thompson D.A."/>
            <person name="Haas B.J."/>
            <person name="Habib N."/>
            <person name="Wapinski I."/>
            <person name="Roy S."/>
            <person name="Lin M.F."/>
            <person name="Heiman D.I."/>
            <person name="Young S.K."/>
            <person name="Furuya K."/>
            <person name="Guo Y."/>
            <person name="Pidoux A."/>
            <person name="Chen H.M."/>
            <person name="Robbertse B."/>
            <person name="Goldberg J.M."/>
            <person name="Aoki K."/>
            <person name="Bayne E.H."/>
            <person name="Berlin A.M."/>
            <person name="Desjardins C.A."/>
            <person name="Dobbs E."/>
            <person name="Dukaj L."/>
            <person name="Fan L."/>
            <person name="FitzGerald M.G."/>
            <person name="French C."/>
            <person name="Gujja S."/>
            <person name="Hansen K."/>
            <person name="Keifenheim D."/>
            <person name="Levin J.Z."/>
            <person name="Mosher R.A."/>
            <person name="Mueller C.A."/>
            <person name="Pfiffner J."/>
            <person name="Priest M."/>
            <person name="Russ C."/>
            <person name="Smialowska A."/>
            <person name="Swoboda P."/>
            <person name="Sykes S.M."/>
            <person name="Vaughn M."/>
            <person name="Vengrova S."/>
            <person name="Yoder R."/>
            <person name="Zeng Q."/>
            <person name="Allshire R."/>
            <person name="Baulcombe D."/>
            <person name="Birren B.W."/>
            <person name="Brown W."/>
            <person name="Ekwall K."/>
            <person name="Kellis M."/>
            <person name="Leatherwood J."/>
            <person name="Levin H."/>
            <person name="Margalit H."/>
            <person name="Martienssen R."/>
            <person name="Nieduszynski C.A."/>
            <person name="Spatafora J.W."/>
            <person name="Friedman N."/>
            <person name="Dalgaard J.Z."/>
            <person name="Baumann P."/>
            <person name="Niki H."/>
            <person name="Regev A."/>
            <person name="Nusbaum C."/>
        </authorList>
    </citation>
    <scope>NUCLEOTIDE SEQUENCE [LARGE SCALE GENOMIC DNA]</scope>
    <source>
        <strain evidence="11">yFS275 / FY16936</strain>
    </source>
</reference>
<feature type="region of interest" description="Disordered" evidence="6">
    <location>
        <begin position="606"/>
        <end position="650"/>
    </location>
</feature>
<evidence type="ECO:0000313" key="9">
    <source>
        <dbReference type="EMBL" id="EEB07899.1"/>
    </source>
</evidence>
<dbReference type="JaponicusDB" id="SJAG_03023">
    <property type="gene designation" value="pdc1"/>
</dbReference>
<evidence type="ECO:0000259" key="7">
    <source>
        <dbReference type="Pfam" id="PF22063"/>
    </source>
</evidence>
<keyword evidence="3" id="KW-0963">Cytoplasm</keyword>
<evidence type="ECO:0000256" key="4">
    <source>
        <dbReference type="ARBA" id="ARBA00022574"/>
    </source>
</evidence>
<feature type="region of interest" description="Disordered" evidence="6">
    <location>
        <begin position="843"/>
        <end position="863"/>
    </location>
</feature>
<dbReference type="VEuPathDB" id="FungiDB:SJAG_03023"/>
<feature type="compositionally biased region" description="Basic and acidic residues" evidence="6">
    <location>
        <begin position="622"/>
        <end position="643"/>
    </location>
</feature>
<feature type="domain" description="Pdc1 Ge1" evidence="7">
    <location>
        <begin position="888"/>
        <end position="1012"/>
    </location>
</feature>
<dbReference type="Proteomes" id="UP000001744">
    <property type="component" value="Unassembled WGS sequence"/>
</dbReference>
<comment type="subcellular location">
    <subcellularLocation>
        <location evidence="1">Cytoplasm</location>
        <location evidence="1">P-body</location>
    </subcellularLocation>
</comment>
<proteinExistence type="inferred from homology"/>
<dbReference type="EMBL" id="KE651167">
    <property type="protein sequence ID" value="EEB07899.1"/>
    <property type="molecule type" value="Genomic_DNA"/>
</dbReference>
<dbReference type="InterPro" id="IPR055393">
    <property type="entry name" value="Beta-prop_EDC4L"/>
</dbReference>
<feature type="compositionally biased region" description="Polar residues" evidence="6">
    <location>
        <begin position="43"/>
        <end position="69"/>
    </location>
</feature>
<dbReference type="GO" id="GO:0010494">
    <property type="term" value="C:cytoplasmic stress granule"/>
    <property type="evidence" value="ECO:0007669"/>
    <property type="project" value="EnsemblFungi"/>
</dbReference>
<protein>
    <submittedName>
        <fullName evidence="9">Fungal protein</fullName>
    </submittedName>
</protein>
<dbReference type="eggNOG" id="ENOG502R9YM">
    <property type="taxonomic scope" value="Eukaryota"/>
</dbReference>
<dbReference type="PANTHER" id="PTHR15598">
    <property type="entry name" value="ENHANCER OF MRNA-DECAPPING PROTEIN 4"/>
    <property type="match status" value="1"/>
</dbReference>
<evidence type="ECO:0000313" key="10">
    <source>
        <dbReference type="JaponicusDB" id="SJAG_03023"/>
    </source>
</evidence>
<dbReference type="RefSeq" id="XP_002174192.1">
    <property type="nucleotide sequence ID" value="XM_002174156.2"/>
</dbReference>
<feature type="region of interest" description="Disordered" evidence="6">
    <location>
        <begin position="38"/>
        <end position="69"/>
    </location>
</feature>
<dbReference type="InterPro" id="IPR054301">
    <property type="entry name" value="Pdc1_Ge1"/>
</dbReference>